<name>A0A4W4DZM8_ELEEL</name>
<dbReference type="InterPro" id="IPR011992">
    <property type="entry name" value="EF-hand-dom_pair"/>
</dbReference>
<keyword evidence="3" id="KW-1185">Reference proteome</keyword>
<dbReference type="PANTHER" id="PTHR47065">
    <property type="entry name" value="EF-HAND CALCIUM-BINDING DOMAIN-CONTAINING PROTEIN 9"/>
    <property type="match status" value="1"/>
</dbReference>
<dbReference type="GO" id="GO:0061891">
    <property type="term" value="F:calcium ion sensor activity"/>
    <property type="evidence" value="ECO:0007669"/>
    <property type="project" value="TreeGrafter"/>
</dbReference>
<dbReference type="PANTHER" id="PTHR47065:SF1">
    <property type="entry name" value="EF-HAND CALCIUM-BINDING DOMAIN-CONTAINING PROTEIN 9"/>
    <property type="match status" value="1"/>
</dbReference>
<reference evidence="2" key="4">
    <citation type="submission" date="2025-08" db="UniProtKB">
        <authorList>
            <consortium name="Ensembl"/>
        </authorList>
    </citation>
    <scope>IDENTIFICATION</scope>
</reference>
<sequence>MKLKDGVMLTYLDFDTDYCLLSVRNVQILFDYFQNLDAHKKNTLNDVQFYHFMRHVSDLGKEQIMMTFDLLDWSASGEISFEAFHLLACILLCCEVQESLREFMHHHSAHIFELLDTQGSGSIRRAELQAFGFLFNVTGNVLYRIIDELDIPEILYYKEYKIFVMACAEMKAEANKMRNKKTEHERSKQHECQPPRHLT</sequence>
<dbReference type="AlphaFoldDB" id="A0A4W4DZM8"/>
<dbReference type="STRING" id="8005.ENSEEEP00000004990"/>
<accession>A0A4W4DZM8</accession>
<feature type="region of interest" description="Disordered" evidence="1">
    <location>
        <begin position="177"/>
        <end position="199"/>
    </location>
</feature>
<protein>
    <recommendedName>
        <fullName evidence="4">EF-hand calcium binding domain 9</fullName>
    </recommendedName>
</protein>
<dbReference type="InterPro" id="IPR042798">
    <property type="entry name" value="EFCAB9"/>
</dbReference>
<dbReference type="OMA" id="FEMYRFL"/>
<dbReference type="GeneTree" id="ENSGT00390000007501"/>
<dbReference type="SUPFAM" id="SSF47473">
    <property type="entry name" value="EF-hand"/>
    <property type="match status" value="1"/>
</dbReference>
<dbReference type="Ensembl" id="ENSEEET00000005058.2">
    <property type="protein sequence ID" value="ENSEEEP00000004990.1"/>
    <property type="gene ID" value="ENSEEEG00000002597.2"/>
</dbReference>
<evidence type="ECO:0000256" key="1">
    <source>
        <dbReference type="SAM" id="MobiDB-lite"/>
    </source>
</evidence>
<reference evidence="2" key="3">
    <citation type="submission" date="2020-05" db="EMBL/GenBank/DDBJ databases">
        <title>Electrophorus electricus (electric eel) genome, fEleEle1, primary haplotype.</title>
        <authorList>
            <person name="Myers G."/>
            <person name="Meyer A."/>
            <person name="Fedrigo O."/>
            <person name="Formenti G."/>
            <person name="Rhie A."/>
            <person name="Tracey A."/>
            <person name="Sims Y."/>
            <person name="Jarvis E.D."/>
        </authorList>
    </citation>
    <scope>NUCLEOTIDE SEQUENCE [LARGE SCALE GENOMIC DNA]</scope>
</reference>
<organism evidence="2 3">
    <name type="scientific">Electrophorus electricus</name>
    <name type="common">Electric eel</name>
    <name type="synonym">Gymnotus electricus</name>
    <dbReference type="NCBI Taxonomy" id="8005"/>
    <lineage>
        <taxon>Eukaryota</taxon>
        <taxon>Metazoa</taxon>
        <taxon>Chordata</taxon>
        <taxon>Craniata</taxon>
        <taxon>Vertebrata</taxon>
        <taxon>Euteleostomi</taxon>
        <taxon>Actinopterygii</taxon>
        <taxon>Neopterygii</taxon>
        <taxon>Teleostei</taxon>
        <taxon>Ostariophysi</taxon>
        <taxon>Gymnotiformes</taxon>
        <taxon>Gymnotoidei</taxon>
        <taxon>Gymnotidae</taxon>
        <taxon>Electrophorus</taxon>
    </lineage>
</organism>
<reference evidence="2" key="5">
    <citation type="submission" date="2025-09" db="UniProtKB">
        <authorList>
            <consortium name="Ensembl"/>
        </authorList>
    </citation>
    <scope>IDENTIFICATION</scope>
</reference>
<evidence type="ECO:0008006" key="4">
    <source>
        <dbReference type="Google" id="ProtNLM"/>
    </source>
</evidence>
<dbReference type="Gene3D" id="1.10.238.10">
    <property type="entry name" value="EF-hand"/>
    <property type="match status" value="1"/>
</dbReference>
<gene>
    <name evidence="2" type="primary">EFCAB9</name>
</gene>
<dbReference type="GO" id="GO:0005737">
    <property type="term" value="C:cytoplasm"/>
    <property type="evidence" value="ECO:0007669"/>
    <property type="project" value="TreeGrafter"/>
</dbReference>
<reference evidence="3" key="1">
    <citation type="journal article" date="2014" name="Science">
        <title>Nonhuman genetics. Genomic basis for the convergent evolution of electric organs.</title>
        <authorList>
            <person name="Gallant J.R."/>
            <person name="Traeger L.L."/>
            <person name="Volkening J.D."/>
            <person name="Moffett H."/>
            <person name="Chen P.H."/>
            <person name="Novina C.D."/>
            <person name="Phillips G.N.Jr."/>
            <person name="Anand R."/>
            <person name="Wells G.B."/>
            <person name="Pinch M."/>
            <person name="Guth R."/>
            <person name="Unguez G.A."/>
            <person name="Albert J.S."/>
            <person name="Zakon H.H."/>
            <person name="Samanta M.P."/>
            <person name="Sussman M.R."/>
        </authorList>
    </citation>
    <scope>NUCLEOTIDE SEQUENCE [LARGE SCALE GENOMIC DNA]</scope>
</reference>
<evidence type="ECO:0000313" key="3">
    <source>
        <dbReference type="Proteomes" id="UP000314983"/>
    </source>
</evidence>
<dbReference type="GO" id="GO:0030317">
    <property type="term" value="P:flagellated sperm motility"/>
    <property type="evidence" value="ECO:0007669"/>
    <property type="project" value="TreeGrafter"/>
</dbReference>
<evidence type="ECO:0000313" key="2">
    <source>
        <dbReference type="Ensembl" id="ENSEEEP00000004990.1"/>
    </source>
</evidence>
<dbReference type="GO" id="GO:0097228">
    <property type="term" value="C:sperm principal piece"/>
    <property type="evidence" value="ECO:0007669"/>
    <property type="project" value="TreeGrafter"/>
</dbReference>
<reference evidence="3" key="2">
    <citation type="journal article" date="2017" name="Sci. Adv.">
        <title>A tail of two voltages: Proteomic comparison of the three electric organs of the electric eel.</title>
        <authorList>
            <person name="Traeger L.L."/>
            <person name="Sabat G."/>
            <person name="Barrett-Wilt G.A."/>
            <person name="Wells G.B."/>
            <person name="Sussman M.R."/>
        </authorList>
    </citation>
    <scope>NUCLEOTIDE SEQUENCE [LARGE SCALE GENOMIC DNA]</scope>
</reference>
<proteinExistence type="predicted"/>
<dbReference type="Proteomes" id="UP000314983">
    <property type="component" value="Chromosome 12"/>
</dbReference>
<dbReference type="GO" id="GO:0005509">
    <property type="term" value="F:calcium ion binding"/>
    <property type="evidence" value="ECO:0007669"/>
    <property type="project" value="InterPro"/>
</dbReference>